<evidence type="ECO:0000313" key="9">
    <source>
        <dbReference type="Proteomes" id="UP001432014"/>
    </source>
</evidence>
<sequence length="2238" mass="232099">MALLTMALVAGGLSAVSPPARADSPKASSSSSAAENNPGPAQDVLVNGWGDQSGYHLDVATGAGGYHWREVALLRPGSIEDASWTGYQCVSGDGRFAAVAVLPAGAVNLAEARDHGALAYSVELATGTVKPVAGGVALKYHSPGCGVGQSAEFTVNPGTDQRTTQVLTVDLPTGTVKESTTVAGQVTSVVPTPDGPVGAQGAALVKIPAPSPDAKPVEPVALAQVDGLAYDLRPTADGAVAFAVQKDGKPTSALMSAKGGKVSALGEGPSATLRLMQGRAGRPVAVGATKLDAKSGIRNVTTGKLPLGTAEVSLDGAAVLGAGPQTTPSAPLVVTTAKDVLLKRDAAGASAAVSTVMPAAAPAAAAPAAAAQAAPPPSEVNSPKAAEGAPSTQSAPDAKAADGAAALAAPMATAAAATPKCAVDRLAENRQVMQPGTAQVSWAVEMAEQGLLTGPGYTRPAGFANLGLAAYAPNSDFARVPLKHPAGDTFDSVPRSLYQAIVAQESNYSQASWHALPGISGGALVGDYYGAGGSISHMDYSKGDCGYGLGQITSGMSKGDTSYSVNGQTKIGVDYQENVAAGLVILEKTWNQLYDAGITVNGGNPRYLENWYLAAWAYNSGVQPTAAFGNTTGCVPSPTCTSSEGNWGLGWANNPRNPDYPPTRAPYLKTSYADASHPASWPYQERIMGWMGQPILRFNQPAYAKPDYHGGKTWLQMPPVTSFCTTDNHCDPTGATNAKYCTLASLQCWWHQAVTFIPDCATTCATSSYSVGAGSTEPAVVKPHPHPPTCSLDSAKVGNAGYGAPIVVDEAQTQPPLNLVGCGSPPNWSQGGTFSYAYGTNAAGDPIGAIDTHQLGAGFGGRILFTHTEDGSNPDLINTGTWTPNLPRLQYYKIKLHFPSTAATATNVVYTVNPGGGAAPWKIRVNQNWGTEEWVTIGTFAMQNGGNVQLTNKSEVSGAGNINYADYDVAYDAVAFVPMGGTPGQPIGGPPNVQDAPKGSNPSWVRCGCVRRTAGDPVDTSTGYFGDQFTDLATPGRGKPLNFTRSYASATADPSGPNAALAVDGAFGWGWTYSYNLSTTTDAATGNVTVRQEDGSQVTFVNTAGTYAPSAPRYNAALTKTGSTYTFTRKSKEIFTFDAGNGRLLAETDVSGSKASPSYATTMGYDGNGHLSTITDPGGRVYTLTWTGGHITGLSDTAGRQVTYGYDAAGNLTDVYGVGTTRTPTLKDDDHTQYGYTANHLLNSVRFPVQYGSPASPAPVVAMTYDTAGRVLVQTDQVGGTTTFTYGPDSGSNLVAGQALVADPAGHKTLYSYQNGLLASETKAYGTADAGTTAYTYDPISLGVTAITDPLGNLQTFTYDDHGNETSSSDARGFTTSRSYDSADNMTSLIDPGGLKTTYNYDEAGHIATSTGTNAAGDGHLLLTSVVRRPTDESATAAAVNAYYDDAAHPGDSTRAVDARGNTTRNSYDAAGNVVSSTDAAGNVTRHGYDLARGLRTSTVLPTGTSAGTPTTCTAPAKGCSTYTYDVWDHLTGSTDALGHTTSAVFNANGQRTSSTDANGLTTTYSYDALGRQLSAARPDTTTLTTAYNPDSTVASTTDGAGATTTFGYDARGRQTRRTDPAGRATTLGYDAVGNPKTLTDPSGRTTTYTYDASRHRTSIGYSDPGTPSVTAIGYDAAGRQVAMTDGTGTSRRTYDAFGRPASQSNGAGAVVTYGYDDNNNQTSITYPSGTDRIVTRTFDKDNRLDGVKDWDGKTTSFGYDKDGRWTTSTYPNGTVATTALDDAGQSLSDTLKKGTTTLAALAYTRDNAGQLSSQTPTGVPGTGQTYQYTPLRQLKSSTAGAATTSFGYDPADNPSQVDSARQAFDQANQLCWSATGTLPANPTCASVPSGATTFTYDPQGNRTAASTGGALTAYGYNQENQLTSVGDGTTAASYRYDGSGLRAAKTVGGVTTAFTWDSAAEPNLLWDGTTSYVYGPGSAPVEQVTSAGKQWYFHDQLGSTRSLTDASGAVVASYSYTAYGSPAGQSGTADTPLRFSGQYTDAESGLVYLRARYYDPKTTQFLTVDPEIQATRSAYGYVAGNPLNGVDPSGRFLFALPAIPFLAVAVVFVVAVVAAVAVVSFATTAMRNYDDWEDDDDRSSSAAAGSSSATAPVVDPRFRIDDWDTGEGDSDTQDGNKTTKSREKQQQEINGARSELERALGRPLTGKERAIVHDEVSHSGLDYQGMITRLKKAFGCK</sequence>
<dbReference type="Pfam" id="PF20148">
    <property type="entry name" value="DUF6531"/>
    <property type="match status" value="1"/>
</dbReference>
<evidence type="ECO:0000256" key="2">
    <source>
        <dbReference type="SAM" id="MobiDB-lite"/>
    </source>
</evidence>
<keyword evidence="9" id="KW-1185">Reference proteome</keyword>
<evidence type="ECO:0000256" key="3">
    <source>
        <dbReference type="SAM" id="Phobius"/>
    </source>
</evidence>
<dbReference type="NCBIfam" id="TIGR01643">
    <property type="entry name" value="YD_repeat_2x"/>
    <property type="match status" value="6"/>
</dbReference>
<dbReference type="RefSeq" id="WP_329494762.1">
    <property type="nucleotide sequence ID" value="NZ_CP108460.1"/>
</dbReference>
<feature type="compositionally biased region" description="Polar residues" evidence="2">
    <location>
        <begin position="1637"/>
        <end position="1646"/>
    </location>
</feature>
<dbReference type="InterPro" id="IPR022385">
    <property type="entry name" value="Rhs_assc_core"/>
</dbReference>
<feature type="transmembrane region" description="Helical" evidence="3">
    <location>
        <begin position="2093"/>
        <end position="2120"/>
    </location>
</feature>
<dbReference type="Proteomes" id="UP001432014">
    <property type="component" value="Chromosome"/>
</dbReference>
<accession>A0ABZ1WEA4</accession>
<dbReference type="PANTHER" id="PTHR32305:SF15">
    <property type="entry name" value="PROTEIN RHSA-RELATED"/>
    <property type="match status" value="1"/>
</dbReference>
<dbReference type="NCBIfam" id="TIGR03696">
    <property type="entry name" value="Rhs_assc_core"/>
    <property type="match status" value="1"/>
</dbReference>
<feature type="domain" description="DUF6531" evidence="5">
    <location>
        <begin position="1015"/>
        <end position="1100"/>
    </location>
</feature>
<organism evidence="8 9">
    <name type="scientific">Kitasatospora herbaricolor</name>
    <dbReference type="NCBI Taxonomy" id="68217"/>
    <lineage>
        <taxon>Bacteria</taxon>
        <taxon>Bacillati</taxon>
        <taxon>Actinomycetota</taxon>
        <taxon>Actinomycetes</taxon>
        <taxon>Kitasatosporales</taxon>
        <taxon>Streptomycetaceae</taxon>
        <taxon>Kitasatospora</taxon>
    </lineage>
</organism>
<feature type="domain" description="Golvesin/Xly CBD-like" evidence="7">
    <location>
        <begin position="878"/>
        <end position="956"/>
    </location>
</feature>
<reference evidence="8 9" key="1">
    <citation type="submission" date="2022-10" db="EMBL/GenBank/DDBJ databases">
        <title>The complete genomes of actinobacterial strains from the NBC collection.</title>
        <authorList>
            <person name="Joergensen T.S."/>
            <person name="Alvarez Arevalo M."/>
            <person name="Sterndorff E.B."/>
            <person name="Faurdal D."/>
            <person name="Vuksanovic O."/>
            <person name="Mourched A.-S."/>
            <person name="Charusanti P."/>
            <person name="Shaw S."/>
            <person name="Blin K."/>
            <person name="Weber T."/>
        </authorList>
    </citation>
    <scope>NUCLEOTIDE SEQUENCE [LARGE SCALE GENOMIC DNA]</scope>
    <source>
        <strain evidence="8 9">NBC_01247</strain>
    </source>
</reference>
<feature type="compositionally biased region" description="Acidic residues" evidence="2">
    <location>
        <begin position="2164"/>
        <end position="2173"/>
    </location>
</feature>
<evidence type="ECO:0000259" key="7">
    <source>
        <dbReference type="Pfam" id="PF25275"/>
    </source>
</evidence>
<feature type="region of interest" description="Disordered" evidence="2">
    <location>
        <begin position="370"/>
        <end position="401"/>
    </location>
</feature>
<evidence type="ECO:0000259" key="5">
    <source>
        <dbReference type="Pfam" id="PF20148"/>
    </source>
</evidence>
<feature type="region of interest" description="Disordered" evidence="2">
    <location>
        <begin position="1614"/>
        <end position="1646"/>
    </location>
</feature>
<feature type="signal peptide" evidence="4">
    <location>
        <begin position="1"/>
        <end position="22"/>
    </location>
</feature>
<dbReference type="SUPFAM" id="SSF69304">
    <property type="entry name" value="Tricorn protease N-terminal domain"/>
    <property type="match status" value="1"/>
</dbReference>
<keyword evidence="4" id="KW-0732">Signal</keyword>
<feature type="region of interest" description="Disordered" evidence="2">
    <location>
        <begin position="17"/>
        <end position="42"/>
    </location>
</feature>
<dbReference type="Gene3D" id="2.180.10.10">
    <property type="entry name" value="RHS repeat-associated core"/>
    <property type="match status" value="4"/>
</dbReference>
<protein>
    <submittedName>
        <fullName evidence="8">DUF6531 domain-containing protein</fullName>
    </submittedName>
</protein>
<dbReference type="InterPro" id="IPR045351">
    <property type="entry name" value="DUF6531"/>
</dbReference>
<feature type="compositionally biased region" description="Low complexity" evidence="2">
    <location>
        <begin position="2141"/>
        <end position="2152"/>
    </location>
</feature>
<dbReference type="InterPro" id="IPR050708">
    <property type="entry name" value="T6SS_VgrG/RHS"/>
</dbReference>
<feature type="chain" id="PRO_5045977644" evidence="4">
    <location>
        <begin position="23"/>
        <end position="2238"/>
    </location>
</feature>
<dbReference type="Pfam" id="PF05593">
    <property type="entry name" value="RHS_repeat"/>
    <property type="match status" value="9"/>
</dbReference>
<feature type="compositionally biased region" description="Low complexity" evidence="2">
    <location>
        <begin position="17"/>
        <end position="41"/>
    </location>
</feature>
<keyword evidence="3" id="KW-0812">Transmembrane</keyword>
<keyword evidence="1" id="KW-0677">Repeat</keyword>
<feature type="domain" description="Teneurin-like YD-shell" evidence="6">
    <location>
        <begin position="1778"/>
        <end position="2066"/>
    </location>
</feature>
<proteinExistence type="predicted"/>
<dbReference type="EMBL" id="CP108482">
    <property type="protein sequence ID" value="WUS59103.1"/>
    <property type="molecule type" value="Genomic_DNA"/>
</dbReference>
<dbReference type="PANTHER" id="PTHR32305">
    <property type="match status" value="1"/>
</dbReference>
<dbReference type="InterPro" id="IPR056823">
    <property type="entry name" value="TEN-like_YD-shell"/>
</dbReference>
<dbReference type="InterPro" id="IPR033803">
    <property type="entry name" value="CBD-like_Golvesin-Xly"/>
</dbReference>
<evidence type="ECO:0000259" key="6">
    <source>
        <dbReference type="Pfam" id="PF25023"/>
    </source>
</evidence>
<feature type="region of interest" description="Disordered" evidence="2">
    <location>
        <begin position="2131"/>
        <end position="2195"/>
    </location>
</feature>
<dbReference type="Pfam" id="PF25275">
    <property type="entry name" value="Golvesin_C"/>
    <property type="match status" value="1"/>
</dbReference>
<dbReference type="Pfam" id="PF25023">
    <property type="entry name" value="TEN_YD-shell"/>
    <property type="match status" value="1"/>
</dbReference>
<evidence type="ECO:0000256" key="1">
    <source>
        <dbReference type="ARBA" id="ARBA00022737"/>
    </source>
</evidence>
<name>A0ABZ1WEA4_9ACTN</name>
<dbReference type="InterPro" id="IPR031325">
    <property type="entry name" value="RHS_repeat"/>
</dbReference>
<gene>
    <name evidence="8" type="ORF">OG469_28525</name>
</gene>
<evidence type="ECO:0000256" key="4">
    <source>
        <dbReference type="SAM" id="SignalP"/>
    </source>
</evidence>
<keyword evidence="3" id="KW-0472">Membrane</keyword>
<dbReference type="InterPro" id="IPR006530">
    <property type="entry name" value="YD"/>
</dbReference>
<keyword evidence="3" id="KW-1133">Transmembrane helix</keyword>
<evidence type="ECO:0000313" key="8">
    <source>
        <dbReference type="EMBL" id="WUS59103.1"/>
    </source>
</evidence>